<dbReference type="CDD" id="cd06127">
    <property type="entry name" value="DEDDh"/>
    <property type="match status" value="1"/>
</dbReference>
<keyword evidence="1" id="KW-0540">Nuclease</keyword>
<dbReference type="GO" id="GO:0003676">
    <property type="term" value="F:nucleic acid binding"/>
    <property type="evidence" value="ECO:0007669"/>
    <property type="project" value="InterPro"/>
</dbReference>
<evidence type="ECO:0000256" key="1">
    <source>
        <dbReference type="ARBA" id="ARBA00022722"/>
    </source>
</evidence>
<protein>
    <submittedName>
        <fullName evidence="6">Exonuclease RNase T and DNA polymerase III</fullName>
    </submittedName>
</protein>
<comment type="caution">
    <text evidence="6">The sequence shown here is derived from an EMBL/GenBank/DDBJ whole genome shotgun (WGS) entry which is preliminary data.</text>
</comment>
<reference evidence="6 7" key="1">
    <citation type="journal article" date="2011" name="Stand. Genomic Sci.">
        <title>Non-contiguous finished genome sequence and contextual data of the filamentous soil bacterium Ktedonobacter racemifer type strain (SOSP1-21).</title>
        <authorList>
            <person name="Chang Y.J."/>
            <person name="Land M."/>
            <person name="Hauser L."/>
            <person name="Chertkov O."/>
            <person name="Del Rio T.G."/>
            <person name="Nolan M."/>
            <person name="Copeland A."/>
            <person name="Tice H."/>
            <person name="Cheng J.F."/>
            <person name="Lucas S."/>
            <person name="Han C."/>
            <person name="Goodwin L."/>
            <person name="Pitluck S."/>
            <person name="Ivanova N."/>
            <person name="Ovchinikova G."/>
            <person name="Pati A."/>
            <person name="Chen A."/>
            <person name="Palaniappan K."/>
            <person name="Mavromatis K."/>
            <person name="Liolios K."/>
            <person name="Brettin T."/>
            <person name="Fiebig A."/>
            <person name="Rohde M."/>
            <person name="Abt B."/>
            <person name="Goker M."/>
            <person name="Detter J.C."/>
            <person name="Woyke T."/>
            <person name="Bristow J."/>
            <person name="Eisen J.A."/>
            <person name="Markowitz V."/>
            <person name="Hugenholtz P."/>
            <person name="Kyrpides N.C."/>
            <person name="Klenk H.P."/>
            <person name="Lapidus A."/>
        </authorList>
    </citation>
    <scope>NUCLEOTIDE SEQUENCE [LARGE SCALE GENOMIC DNA]</scope>
    <source>
        <strain evidence="7">DSM 44963</strain>
    </source>
</reference>
<evidence type="ECO:0000256" key="2">
    <source>
        <dbReference type="ARBA" id="ARBA00022801"/>
    </source>
</evidence>
<dbReference type="InterPro" id="IPR036397">
    <property type="entry name" value="RNaseH_sf"/>
</dbReference>
<keyword evidence="2" id="KW-0378">Hydrolase</keyword>
<evidence type="ECO:0000256" key="3">
    <source>
        <dbReference type="ARBA" id="ARBA00022839"/>
    </source>
</evidence>
<dbReference type="Gene3D" id="3.30.420.10">
    <property type="entry name" value="Ribonuclease H-like superfamily/Ribonuclease H"/>
    <property type="match status" value="1"/>
</dbReference>
<name>D6U8Q1_KTERA</name>
<dbReference type="Pfam" id="PF00929">
    <property type="entry name" value="RNase_T"/>
    <property type="match status" value="1"/>
</dbReference>
<evidence type="ECO:0000313" key="7">
    <source>
        <dbReference type="Proteomes" id="UP000004508"/>
    </source>
</evidence>
<keyword evidence="7" id="KW-1185">Reference proteome</keyword>
<sequence length="471" mass="54009">MSEILATTRQRVLYKARQLWEQGFNTFDSETTGLDSEDQIIQWAVCNQEGQLLGSGYIKPTVPISEGAFEIHGITEAQLANAPLFAESWPTIRDLLTASGKTVVIYNSNFDIGMLWSSARAHGIPMRWDEIKAECAMQLFASFYGEYHEYWGSYTWQKLTTAISHLNITVPGEAHNAEHDAAATAHIIRQLAELADKELPAGWHPPVLVPCAGGCRQAVKECAEADEVWYCRSCGVEHGVYHRCPGCGGVVETPSRDTIPDDLCKYCHQALHQETMLLIGAWHRCPDPRCPHITYNIVQSPDLGERCPDCQRRYEWRRQVEEAERERQERIARERKEHRRAYAKAYRQRRKEREQENRRRAELGLPPLEDPKPAPADKIIKHLKHEFERVKYDDGSSGLHCRICDASWSRLPRCWCAGIKTYRSWIYIPKHLKTRTQLLKLRLKPAKNQKPAAVVDGAFDRYNLYDETAGK</sequence>
<gene>
    <name evidence="6" type="ORF">Krac_0089</name>
</gene>
<dbReference type="RefSeq" id="WP_007923568.1">
    <property type="nucleotide sequence ID" value="NZ_ADVG01000006.1"/>
</dbReference>
<dbReference type="InterPro" id="IPR012337">
    <property type="entry name" value="RNaseH-like_sf"/>
</dbReference>
<dbReference type="PANTHER" id="PTHR30231">
    <property type="entry name" value="DNA POLYMERASE III SUBUNIT EPSILON"/>
    <property type="match status" value="1"/>
</dbReference>
<dbReference type="AlphaFoldDB" id="D6U8Q1"/>
<feature type="compositionally biased region" description="Basic and acidic residues" evidence="4">
    <location>
        <begin position="351"/>
        <end position="362"/>
    </location>
</feature>
<dbReference type="CDD" id="cd14686">
    <property type="entry name" value="bZIP"/>
    <property type="match status" value="1"/>
</dbReference>
<dbReference type="GO" id="GO:0008408">
    <property type="term" value="F:3'-5' exonuclease activity"/>
    <property type="evidence" value="ECO:0007669"/>
    <property type="project" value="TreeGrafter"/>
</dbReference>
<feature type="region of interest" description="Disordered" evidence="4">
    <location>
        <begin position="342"/>
        <end position="371"/>
    </location>
</feature>
<dbReference type="InterPro" id="IPR013520">
    <property type="entry name" value="Ribonucl_H"/>
</dbReference>
<keyword evidence="3 6" id="KW-0269">Exonuclease</keyword>
<dbReference type="Proteomes" id="UP000004508">
    <property type="component" value="Unassembled WGS sequence"/>
</dbReference>
<proteinExistence type="predicted"/>
<dbReference type="OrthoDB" id="156925at2"/>
<dbReference type="EMBL" id="ADVG01000006">
    <property type="protein sequence ID" value="EFH79611.1"/>
    <property type="molecule type" value="Genomic_DNA"/>
</dbReference>
<dbReference type="eggNOG" id="COG0847">
    <property type="taxonomic scope" value="Bacteria"/>
</dbReference>
<organism evidence="6 7">
    <name type="scientific">Ktedonobacter racemifer DSM 44963</name>
    <dbReference type="NCBI Taxonomy" id="485913"/>
    <lineage>
        <taxon>Bacteria</taxon>
        <taxon>Bacillati</taxon>
        <taxon>Chloroflexota</taxon>
        <taxon>Ktedonobacteria</taxon>
        <taxon>Ktedonobacterales</taxon>
        <taxon>Ktedonobacteraceae</taxon>
        <taxon>Ktedonobacter</taxon>
    </lineage>
</organism>
<evidence type="ECO:0000259" key="5">
    <source>
        <dbReference type="SMART" id="SM00479"/>
    </source>
</evidence>
<dbReference type="SMART" id="SM00479">
    <property type="entry name" value="EXOIII"/>
    <property type="match status" value="1"/>
</dbReference>
<feature type="domain" description="Exonuclease" evidence="5">
    <location>
        <begin position="23"/>
        <end position="197"/>
    </location>
</feature>
<dbReference type="SUPFAM" id="SSF53098">
    <property type="entry name" value="Ribonuclease H-like"/>
    <property type="match status" value="1"/>
</dbReference>
<accession>D6U8Q1</accession>
<dbReference type="STRING" id="485913.Krac_0089"/>
<dbReference type="InParanoid" id="D6U8Q1"/>
<dbReference type="PANTHER" id="PTHR30231:SF4">
    <property type="entry name" value="PROTEIN NEN2"/>
    <property type="match status" value="1"/>
</dbReference>
<evidence type="ECO:0000313" key="6">
    <source>
        <dbReference type="EMBL" id="EFH79611.1"/>
    </source>
</evidence>
<evidence type="ECO:0000256" key="4">
    <source>
        <dbReference type="SAM" id="MobiDB-lite"/>
    </source>
</evidence>